<protein>
    <recommendedName>
        <fullName evidence="2">Calcineurin-like phosphoesterase domain-containing protein</fullName>
    </recommendedName>
</protein>
<dbReference type="OrthoDB" id="5380073at2"/>
<dbReference type="Pfam" id="PF12850">
    <property type="entry name" value="Metallophos_2"/>
    <property type="match status" value="1"/>
</dbReference>
<name>A0A1B2EZP7_9HYPH</name>
<sequence length="182" mass="20969">MTLFFTSDTHFRHAAILHHDRRPFVSVEEMEAEIIRRWNARVRPRDTVYHLGDFAWGKAKVVAEILPRLNGHIHLIWGNHDHNTVRRMTEWASSQPYLEIKDGDDLVCLHHYAQRTWNRARYGSYHLFGHSHGNLPPQGRSIDVGTCCWDYKPVTLAEIKARLDGLGLLELAGNEKAEAVNG</sequence>
<dbReference type="InterPro" id="IPR024654">
    <property type="entry name" value="Calcineurin-like_PHP_lpxH"/>
</dbReference>
<accession>A0A1B2EZP7</accession>
<dbReference type="RefSeq" id="WP_099516241.1">
    <property type="nucleotide sequence ID" value="NZ_CP016621.1"/>
</dbReference>
<comment type="similarity">
    <text evidence="1">Belongs to the metallophosphoesterase superfamily. YfcE family.</text>
</comment>
<organism evidence="3">
    <name type="scientific">Microvirga ossetica</name>
    <dbReference type="NCBI Taxonomy" id="1882682"/>
    <lineage>
        <taxon>Bacteria</taxon>
        <taxon>Pseudomonadati</taxon>
        <taxon>Pseudomonadota</taxon>
        <taxon>Alphaproteobacteria</taxon>
        <taxon>Hyphomicrobiales</taxon>
        <taxon>Methylobacteriaceae</taxon>
        <taxon>Microvirga</taxon>
    </lineage>
</organism>
<dbReference type="InterPro" id="IPR029052">
    <property type="entry name" value="Metallo-depent_PP-like"/>
</dbReference>
<keyword evidence="3" id="KW-0614">Plasmid</keyword>
<evidence type="ECO:0000256" key="1">
    <source>
        <dbReference type="ARBA" id="ARBA00008950"/>
    </source>
</evidence>
<dbReference type="SUPFAM" id="SSF56300">
    <property type="entry name" value="Metallo-dependent phosphatases"/>
    <property type="match status" value="1"/>
</dbReference>
<proteinExistence type="inferred from homology"/>
<dbReference type="Gene3D" id="3.60.21.10">
    <property type="match status" value="1"/>
</dbReference>
<evidence type="ECO:0000313" key="3">
    <source>
        <dbReference type="EMBL" id="ANY85469.1"/>
    </source>
</evidence>
<evidence type="ECO:0000259" key="2">
    <source>
        <dbReference type="Pfam" id="PF12850"/>
    </source>
</evidence>
<gene>
    <name evidence="3" type="ORF">BB934_45455</name>
</gene>
<geneLocation type="plasmid" evidence="3">
    <name>unnamed5</name>
</geneLocation>
<dbReference type="AlphaFoldDB" id="A0A1B2EZP7"/>
<dbReference type="EMBL" id="CP016621">
    <property type="protein sequence ID" value="ANY85469.1"/>
    <property type="molecule type" value="Genomic_DNA"/>
</dbReference>
<dbReference type="KEGG" id="moc:BB934_45455"/>
<reference evidence="3" key="1">
    <citation type="submission" date="2016-07" db="EMBL/GenBank/DDBJ databases">
        <title>Microvirga ossetica sp. nov. a new species of rhizobia isolated from root nodules of the legume species Vicia alpestris Steven originated from North Ossetia region in the Caucasus.</title>
        <authorList>
            <person name="Safronova V.I."/>
            <person name="Kuznetsova I.G."/>
            <person name="Sazanova A.L."/>
            <person name="Belimov A."/>
            <person name="Andronov E."/>
            <person name="Osledkin Y.S."/>
            <person name="Onishchuk O.P."/>
            <person name="Kurchak O.N."/>
            <person name="Shaposhnikov A.I."/>
            <person name="Willems A."/>
            <person name="Tikhonovich I.A."/>
        </authorList>
    </citation>
    <scope>NUCLEOTIDE SEQUENCE [LARGE SCALE GENOMIC DNA]</scope>
    <source>
        <strain evidence="3">V5/3M</strain>
        <plasmid evidence="3">unnamed5</plasmid>
    </source>
</reference>
<feature type="domain" description="Calcineurin-like phosphoesterase" evidence="2">
    <location>
        <begin position="1"/>
        <end position="132"/>
    </location>
</feature>